<keyword evidence="2" id="KW-1133">Transmembrane helix</keyword>
<feature type="transmembrane region" description="Helical" evidence="2">
    <location>
        <begin position="110"/>
        <end position="129"/>
    </location>
</feature>
<keyword evidence="5" id="KW-1185">Reference proteome</keyword>
<feature type="domain" description="DUF7144" evidence="3">
    <location>
        <begin position="42"/>
        <end position="154"/>
    </location>
</feature>
<dbReference type="Pfam" id="PF23636">
    <property type="entry name" value="DUF7144"/>
    <property type="match status" value="1"/>
</dbReference>
<comment type="caution">
    <text evidence="4">The sequence shown here is derived from an EMBL/GenBank/DDBJ whole genome shotgun (WGS) entry which is preliminary data.</text>
</comment>
<keyword evidence="2" id="KW-0812">Transmembrane</keyword>
<gene>
    <name evidence="4" type="ORF">ACFQRI_26660</name>
</gene>
<protein>
    <recommendedName>
        <fullName evidence="3">DUF7144 domain-containing protein</fullName>
    </recommendedName>
</protein>
<dbReference type="RefSeq" id="WP_380673345.1">
    <property type="nucleotide sequence ID" value="NZ_JBHTCJ010000023.1"/>
</dbReference>
<organism evidence="4 5">
    <name type="scientific">Saccharopolyspora griseoalba</name>
    <dbReference type="NCBI Taxonomy" id="1431848"/>
    <lineage>
        <taxon>Bacteria</taxon>
        <taxon>Bacillati</taxon>
        <taxon>Actinomycetota</taxon>
        <taxon>Actinomycetes</taxon>
        <taxon>Pseudonocardiales</taxon>
        <taxon>Pseudonocardiaceae</taxon>
        <taxon>Saccharopolyspora</taxon>
    </lineage>
</organism>
<reference evidence="5" key="1">
    <citation type="journal article" date="2019" name="Int. J. Syst. Evol. Microbiol.">
        <title>The Global Catalogue of Microorganisms (GCM) 10K type strain sequencing project: providing services to taxonomists for standard genome sequencing and annotation.</title>
        <authorList>
            <consortium name="The Broad Institute Genomics Platform"/>
            <consortium name="The Broad Institute Genome Sequencing Center for Infectious Disease"/>
            <person name="Wu L."/>
            <person name="Ma J."/>
        </authorList>
    </citation>
    <scope>NUCLEOTIDE SEQUENCE [LARGE SCALE GENOMIC DNA]</scope>
    <source>
        <strain evidence="5">WLHS5</strain>
    </source>
</reference>
<feature type="region of interest" description="Disordered" evidence="1">
    <location>
        <begin position="1"/>
        <end position="23"/>
    </location>
</feature>
<keyword evidence="2" id="KW-0472">Membrane</keyword>
<evidence type="ECO:0000313" key="4">
    <source>
        <dbReference type="EMBL" id="MFC7345009.1"/>
    </source>
</evidence>
<dbReference type="Proteomes" id="UP001596504">
    <property type="component" value="Unassembled WGS sequence"/>
</dbReference>
<sequence>MSNPDTEKQTNAGSERVEPRAPEQRREWAMAHAGAGAGGSRWLAFGGWMLLLAGAFNVIAGLTALFRPDYYVVAGGELLVFGFGAWGWIWLAFGVLQVAAGAGCLGGMRWARITGIGLAGLSAIGHLAFLAAFPLWEFAAIALAVLVMYALVVPDEDAVA</sequence>
<feature type="transmembrane region" description="Helical" evidence="2">
    <location>
        <begin position="42"/>
        <end position="66"/>
    </location>
</feature>
<evidence type="ECO:0000259" key="3">
    <source>
        <dbReference type="Pfam" id="PF23636"/>
    </source>
</evidence>
<evidence type="ECO:0000313" key="5">
    <source>
        <dbReference type="Proteomes" id="UP001596504"/>
    </source>
</evidence>
<proteinExistence type="predicted"/>
<dbReference type="InterPro" id="IPR055568">
    <property type="entry name" value="DUF7144"/>
</dbReference>
<feature type="transmembrane region" description="Helical" evidence="2">
    <location>
        <begin position="135"/>
        <end position="153"/>
    </location>
</feature>
<name>A0ABW2LT38_9PSEU</name>
<accession>A0ABW2LT38</accession>
<evidence type="ECO:0000256" key="2">
    <source>
        <dbReference type="SAM" id="Phobius"/>
    </source>
</evidence>
<dbReference type="EMBL" id="JBHTCJ010000023">
    <property type="protein sequence ID" value="MFC7345009.1"/>
    <property type="molecule type" value="Genomic_DNA"/>
</dbReference>
<evidence type="ECO:0000256" key="1">
    <source>
        <dbReference type="SAM" id="MobiDB-lite"/>
    </source>
</evidence>
<feature type="transmembrane region" description="Helical" evidence="2">
    <location>
        <begin position="78"/>
        <end position="98"/>
    </location>
</feature>